<gene>
    <name evidence="2" type="ORF">JIN87_11620</name>
</gene>
<protein>
    <submittedName>
        <fullName evidence="2">Uncharacterized protein</fullName>
    </submittedName>
</protein>
<dbReference type="EMBL" id="JAENIL010000019">
    <property type="protein sequence ID" value="MBK1877519.1"/>
    <property type="molecule type" value="Genomic_DNA"/>
</dbReference>
<evidence type="ECO:0000313" key="2">
    <source>
        <dbReference type="EMBL" id="MBK1877519.1"/>
    </source>
</evidence>
<dbReference type="Proteomes" id="UP000617628">
    <property type="component" value="Unassembled WGS sequence"/>
</dbReference>
<comment type="caution">
    <text evidence="2">The sequence shown here is derived from an EMBL/GenBank/DDBJ whole genome shotgun (WGS) entry which is preliminary data.</text>
</comment>
<name>A0A934VRH5_9BACT</name>
<dbReference type="RefSeq" id="WP_200355732.1">
    <property type="nucleotide sequence ID" value="NZ_JAENIL010000019.1"/>
</dbReference>
<proteinExistence type="predicted"/>
<evidence type="ECO:0000256" key="1">
    <source>
        <dbReference type="SAM" id="SignalP"/>
    </source>
</evidence>
<keyword evidence="1" id="KW-0732">Signal</keyword>
<keyword evidence="3" id="KW-1185">Reference proteome</keyword>
<feature type="chain" id="PRO_5036820125" evidence="1">
    <location>
        <begin position="22"/>
        <end position="538"/>
    </location>
</feature>
<reference evidence="2" key="1">
    <citation type="submission" date="2021-01" db="EMBL/GenBank/DDBJ databases">
        <title>Modified the classification status of verrucomicrobia.</title>
        <authorList>
            <person name="Feng X."/>
        </authorList>
    </citation>
    <scope>NUCLEOTIDE SEQUENCE</scope>
    <source>
        <strain evidence="2">KCTC 13126</strain>
    </source>
</reference>
<evidence type="ECO:0000313" key="3">
    <source>
        <dbReference type="Proteomes" id="UP000617628"/>
    </source>
</evidence>
<organism evidence="2 3">
    <name type="scientific">Pelagicoccus mobilis</name>
    <dbReference type="NCBI Taxonomy" id="415221"/>
    <lineage>
        <taxon>Bacteria</taxon>
        <taxon>Pseudomonadati</taxon>
        <taxon>Verrucomicrobiota</taxon>
        <taxon>Opitutia</taxon>
        <taxon>Puniceicoccales</taxon>
        <taxon>Pelagicoccaceae</taxon>
        <taxon>Pelagicoccus</taxon>
    </lineage>
</organism>
<dbReference type="AlphaFoldDB" id="A0A934VRH5"/>
<feature type="signal peptide" evidence="1">
    <location>
        <begin position="1"/>
        <end position="21"/>
    </location>
</feature>
<accession>A0A934VRH5</accession>
<sequence length="538" mass="58825">MRYLLYALPLLTLNLYSTPQAIVGAWPLGDGTEKGSGVIFFFPDGHYFHMEDVDGDEPPGLEKGTYVWNSSSGKIGGVPFEDTNGEAGLSHPREEENLRLLVNGDTLTVSTSEGDDNIEKANEPANSILGPWINGDPGDVDFLCVYFWENGDTDYFMVGEQIDPEDVHEEENASSGIERGTYTWDSETGVFSANVIVDTNGDYGVSSLDGVAGVTFTVSDDVLTVAIEEEGESTVFHRPSTVAEKTVNRSLFGAWHIDLVSTLAFFQDGSYFNSTHIFTNDNPLTGVERGSYTLDEETFSFSATAETDTNSTAGMAGHDNVSRMGVHDDTLYRWLEDGRVFRYSRIKPQAKEYLGTWSFGDPASDESGVITFFDNTLIQNPNVSGSYILSEDGSEEDGPGSDGTELGIYTIDPISRRLSVYAAPFDTSPDAGLADTGINSQIRIWALGDKLLFVNSDPEDSEYTVLTRVSESPAESPGMILAPIDSETWALLFRGILQDNSDLAANGWADLMQQPENPWLLQPSEFPSFLRARTTQAP</sequence>